<dbReference type="Pfam" id="PF10005">
    <property type="entry name" value="Zn_ribbon_DZR_6"/>
    <property type="match status" value="1"/>
</dbReference>
<dbReference type="PIRSF" id="PIRSF012641">
    <property type="entry name" value="UCP012641"/>
    <property type="match status" value="1"/>
</dbReference>
<sequence>MRIFACPHCGHIVYFDSPSCLECGADLAYARHLREMVMLDDDGGYRDDEGLWRRCRNERWGCNWLAVDALERAECYSCRLTRHQPGEDDTERFGWLVDTTHAKRWLLFQLDELGLPITSHREQPEGGLAFDLDASTDDRQVMIGHLNGVITIDLSESEDSHREALRVSLGEAYRTMLGHFRHEIGHYYWQVLVAASDTELEAFRREFGDERVDYAQALDTHYGTGGTEDWGAQFISRYATTHPWEDFAETFAHYLHITDTLQSAAAFGLSMSGPGTRFPEASDLVSHPSLAPADATMRGILADWQPLALALNQVNRSLGKRDLYPFVIPERVVGKLGFVHRLVGSAAHADARSANSAGASGQ</sequence>
<feature type="domain" description="Zinc-ribbon" evidence="1">
    <location>
        <begin position="4"/>
        <end position="86"/>
    </location>
</feature>
<keyword evidence="3" id="KW-1185">Reference proteome</keyword>
<dbReference type="InterPro" id="IPR031321">
    <property type="entry name" value="UCP012641"/>
</dbReference>
<accession>A0A9W6FR20</accession>
<evidence type="ECO:0000313" key="2">
    <source>
        <dbReference type="EMBL" id="GLI29115.1"/>
    </source>
</evidence>
<dbReference type="InterPro" id="IPR011201">
    <property type="entry name" value="Zinc-ribbon_6_bact"/>
</dbReference>
<reference evidence="2" key="1">
    <citation type="submission" date="2022-12" db="EMBL/GenBank/DDBJ databases">
        <title>Reference genome sequencing for broad-spectrum identification of bacterial and archaeal isolates by mass spectrometry.</title>
        <authorList>
            <person name="Sekiguchi Y."/>
            <person name="Tourlousse D.M."/>
        </authorList>
    </citation>
    <scope>NUCLEOTIDE SEQUENCE</scope>
    <source>
        <strain evidence="2">14</strain>
    </source>
</reference>
<dbReference type="RefSeq" id="WP_281887017.1">
    <property type="nucleotide sequence ID" value="NZ_BSDP01000001.1"/>
</dbReference>
<dbReference type="AlphaFoldDB" id="A0A9W6FR20"/>
<dbReference type="Proteomes" id="UP001144396">
    <property type="component" value="Unassembled WGS sequence"/>
</dbReference>
<gene>
    <name evidence="2" type="ORF">ARHIZOSPH14_33570</name>
</gene>
<name>A0A9W6FR20_9MICO</name>
<evidence type="ECO:0000259" key="1">
    <source>
        <dbReference type="Pfam" id="PF10005"/>
    </source>
</evidence>
<evidence type="ECO:0000313" key="3">
    <source>
        <dbReference type="Proteomes" id="UP001144396"/>
    </source>
</evidence>
<dbReference type="Gene3D" id="3.40.390.70">
    <property type="match status" value="1"/>
</dbReference>
<proteinExistence type="predicted"/>
<organism evidence="2 3">
    <name type="scientific">Agromyces rhizosphaerae</name>
    <dbReference type="NCBI Taxonomy" id="88374"/>
    <lineage>
        <taxon>Bacteria</taxon>
        <taxon>Bacillati</taxon>
        <taxon>Actinomycetota</taxon>
        <taxon>Actinomycetes</taxon>
        <taxon>Micrococcales</taxon>
        <taxon>Microbacteriaceae</taxon>
        <taxon>Agromyces</taxon>
    </lineage>
</organism>
<comment type="caution">
    <text evidence="2">The sequence shown here is derived from an EMBL/GenBank/DDBJ whole genome shotgun (WGS) entry which is preliminary data.</text>
</comment>
<dbReference type="EMBL" id="BSDP01000001">
    <property type="protein sequence ID" value="GLI29115.1"/>
    <property type="molecule type" value="Genomic_DNA"/>
</dbReference>
<protein>
    <recommendedName>
        <fullName evidence="1">Zinc-ribbon domain-containing protein</fullName>
    </recommendedName>
</protein>
<dbReference type="Pfam" id="PF15887">
    <property type="entry name" value="Peptidase_Mx"/>
    <property type="match status" value="1"/>
</dbReference>